<sequence length="160" mass="17710">MGQNKSVPKEDAANGTAVSLIKSTVQMPDFARAEQIPAGGRPGGKWAKKPTPPGVLQFLESKGCVDLYKEFKAKMIKDGGGGNFFGWSAPKMQKVTEEFQPKFKAKGVNLYYCMGGIWETSGANSWEEWFYFVVFADIKSMKDPGWVPPELYTPGKKATW</sequence>
<name>A0AB34JNG4_PRYPA</name>
<protein>
    <submittedName>
        <fullName evidence="1">Uncharacterized protein</fullName>
    </submittedName>
</protein>
<dbReference type="EMBL" id="JBGBPQ010000006">
    <property type="protein sequence ID" value="KAL1522508.1"/>
    <property type="molecule type" value="Genomic_DNA"/>
</dbReference>
<accession>A0AB34JNG4</accession>
<dbReference type="Proteomes" id="UP001515480">
    <property type="component" value="Unassembled WGS sequence"/>
</dbReference>
<reference evidence="1 2" key="1">
    <citation type="journal article" date="2024" name="Science">
        <title>Giant polyketide synthase enzymes in the biosynthesis of giant marine polyether toxins.</title>
        <authorList>
            <person name="Fallon T.R."/>
            <person name="Shende V.V."/>
            <person name="Wierzbicki I.H."/>
            <person name="Pendleton A.L."/>
            <person name="Watervoot N.F."/>
            <person name="Auber R.P."/>
            <person name="Gonzalez D.J."/>
            <person name="Wisecaver J.H."/>
            <person name="Moore B.S."/>
        </authorList>
    </citation>
    <scope>NUCLEOTIDE SEQUENCE [LARGE SCALE GENOMIC DNA]</scope>
    <source>
        <strain evidence="1 2">12B1</strain>
    </source>
</reference>
<comment type="caution">
    <text evidence="1">The sequence shown here is derived from an EMBL/GenBank/DDBJ whole genome shotgun (WGS) entry which is preliminary data.</text>
</comment>
<organism evidence="1 2">
    <name type="scientific">Prymnesium parvum</name>
    <name type="common">Toxic golden alga</name>
    <dbReference type="NCBI Taxonomy" id="97485"/>
    <lineage>
        <taxon>Eukaryota</taxon>
        <taxon>Haptista</taxon>
        <taxon>Haptophyta</taxon>
        <taxon>Prymnesiophyceae</taxon>
        <taxon>Prymnesiales</taxon>
        <taxon>Prymnesiaceae</taxon>
        <taxon>Prymnesium</taxon>
    </lineage>
</organism>
<evidence type="ECO:0000313" key="2">
    <source>
        <dbReference type="Proteomes" id="UP001515480"/>
    </source>
</evidence>
<proteinExistence type="predicted"/>
<evidence type="ECO:0000313" key="1">
    <source>
        <dbReference type="EMBL" id="KAL1522508.1"/>
    </source>
</evidence>
<dbReference type="AlphaFoldDB" id="A0AB34JNG4"/>
<keyword evidence="2" id="KW-1185">Reference proteome</keyword>
<gene>
    <name evidence="1" type="ORF">AB1Y20_017495</name>
</gene>